<protein>
    <submittedName>
        <fullName evidence="1">Uncharacterized protein</fullName>
    </submittedName>
</protein>
<dbReference type="EMBL" id="CM041545">
    <property type="protein sequence ID" value="KAI3362082.1"/>
    <property type="molecule type" value="Genomic_DNA"/>
</dbReference>
<accession>A0ACB8W259</accession>
<sequence length="92" mass="10000">MAAALHKTEKDLALGGENGTGDCGKSSSTPGLNIRWPDPEEGPTYCRRTCLNLIHCALTVCGADVTNSANYTLRFCKRSGARKPTYCYYHAE</sequence>
<proteinExistence type="predicted"/>
<organism evidence="1 2">
    <name type="scientific">Scortum barcoo</name>
    <name type="common">barcoo grunter</name>
    <dbReference type="NCBI Taxonomy" id="214431"/>
    <lineage>
        <taxon>Eukaryota</taxon>
        <taxon>Metazoa</taxon>
        <taxon>Chordata</taxon>
        <taxon>Craniata</taxon>
        <taxon>Vertebrata</taxon>
        <taxon>Euteleostomi</taxon>
        <taxon>Actinopterygii</taxon>
        <taxon>Neopterygii</taxon>
        <taxon>Teleostei</taxon>
        <taxon>Neoteleostei</taxon>
        <taxon>Acanthomorphata</taxon>
        <taxon>Eupercaria</taxon>
        <taxon>Centrarchiformes</taxon>
        <taxon>Terapontoidei</taxon>
        <taxon>Terapontidae</taxon>
        <taxon>Scortum</taxon>
    </lineage>
</organism>
<keyword evidence="2" id="KW-1185">Reference proteome</keyword>
<dbReference type="Proteomes" id="UP000831701">
    <property type="component" value="Chromosome 15"/>
</dbReference>
<evidence type="ECO:0000313" key="1">
    <source>
        <dbReference type="EMBL" id="KAI3362082.1"/>
    </source>
</evidence>
<reference evidence="1" key="1">
    <citation type="submission" date="2022-04" db="EMBL/GenBank/DDBJ databases">
        <title>Jade perch genome.</title>
        <authorList>
            <person name="Chao B."/>
        </authorList>
    </citation>
    <scope>NUCLEOTIDE SEQUENCE</scope>
    <source>
        <strain evidence="1">CB-2022</strain>
    </source>
</reference>
<gene>
    <name evidence="1" type="ORF">L3Q82_012405</name>
</gene>
<comment type="caution">
    <text evidence="1">The sequence shown here is derived from an EMBL/GenBank/DDBJ whole genome shotgun (WGS) entry which is preliminary data.</text>
</comment>
<evidence type="ECO:0000313" key="2">
    <source>
        <dbReference type="Proteomes" id="UP000831701"/>
    </source>
</evidence>
<name>A0ACB8W259_9TELE</name>